<dbReference type="Proteomes" id="UP000183210">
    <property type="component" value="Unassembled WGS sequence"/>
</dbReference>
<gene>
    <name evidence="1" type="ORF">SAMN05216409_11814</name>
</gene>
<reference evidence="1 2" key="1">
    <citation type="submission" date="2016-10" db="EMBL/GenBank/DDBJ databases">
        <authorList>
            <person name="Varghese N."/>
            <person name="Submissions S."/>
        </authorList>
    </citation>
    <scope>NUCLEOTIDE SEQUENCE [LARGE SCALE GENOMIC DNA]</scope>
    <source>
        <strain evidence="1 2">LMG 21974</strain>
    </source>
</reference>
<evidence type="ECO:0000313" key="2">
    <source>
        <dbReference type="Proteomes" id="UP000183210"/>
    </source>
</evidence>
<dbReference type="AlphaFoldDB" id="A0A9X8QLP6"/>
<protein>
    <submittedName>
        <fullName evidence="1">Uncharacterized protein</fullName>
    </submittedName>
</protein>
<sequence length="103" mass="11445">MTKYDILTPYGVACAQWAEDESAPVEYSGKQSAIDYFADYLDMTVQTGRFGRLLSAENVQPVDLLTLIEADRYGISVMPDAETTISMTSELYDRTLSDLTKTA</sequence>
<dbReference type="EMBL" id="FOEV01000018">
    <property type="protein sequence ID" value="SER35516.1"/>
    <property type="molecule type" value="Genomic_DNA"/>
</dbReference>
<accession>A0A9X8QLP6</accession>
<name>A0A9X8QLP6_9PSED</name>
<dbReference type="GeneID" id="300268692"/>
<organism evidence="1 2">
    <name type="scientific">Pseudomonas lutea</name>
    <dbReference type="NCBI Taxonomy" id="243924"/>
    <lineage>
        <taxon>Bacteria</taxon>
        <taxon>Pseudomonadati</taxon>
        <taxon>Pseudomonadota</taxon>
        <taxon>Gammaproteobacteria</taxon>
        <taxon>Pseudomonadales</taxon>
        <taxon>Pseudomonadaceae</taxon>
        <taxon>Pseudomonas</taxon>
    </lineage>
</organism>
<comment type="caution">
    <text evidence="1">The sequence shown here is derived from an EMBL/GenBank/DDBJ whole genome shotgun (WGS) entry which is preliminary data.</text>
</comment>
<evidence type="ECO:0000313" key="1">
    <source>
        <dbReference type="EMBL" id="SER35516.1"/>
    </source>
</evidence>
<proteinExistence type="predicted"/>
<dbReference type="RefSeq" id="WP_074829546.1">
    <property type="nucleotide sequence ID" value="NZ_FOEV01000018.1"/>
</dbReference>